<sequence length="132" mass="14859">MVKSKKNLSANYIFDFDNYGFSDGYGTGPAREFSGNLDIATNFYPMVVINDLFNTQYVKLYGGNVKSKEWGRRYKVRDINEIKLEPIVHLDKSLALNSAKGKSTGMEITYPDGSVGPLNETEPDYDKLLSIK</sequence>
<organism evidence="1 2">
    <name type="scientific">Cedecea colo</name>
    <dbReference type="NCBI Taxonomy" id="2552946"/>
    <lineage>
        <taxon>Bacteria</taxon>
        <taxon>Pseudomonadati</taxon>
        <taxon>Pseudomonadota</taxon>
        <taxon>Gammaproteobacteria</taxon>
        <taxon>Enterobacterales</taxon>
        <taxon>Enterobacteriaceae</taxon>
        <taxon>Cedecea</taxon>
    </lineage>
</organism>
<name>A0ABX0VQ83_9ENTR</name>
<comment type="caution">
    <text evidence="1">The sequence shown here is derived from an EMBL/GenBank/DDBJ whole genome shotgun (WGS) entry which is preliminary data.</text>
</comment>
<dbReference type="EMBL" id="SOYS01000008">
    <property type="protein sequence ID" value="NIY49138.1"/>
    <property type="molecule type" value="Genomic_DNA"/>
</dbReference>
<keyword evidence="2" id="KW-1185">Reference proteome</keyword>
<evidence type="ECO:0000313" key="2">
    <source>
        <dbReference type="Proteomes" id="UP000697927"/>
    </source>
</evidence>
<accession>A0ABX0VQ83</accession>
<reference evidence="1 2" key="1">
    <citation type="journal article" date="2020" name="Microorganisms">
        <title>Polyphasic Characterisation of Cedecea colo sp. nov., a New Enteric Bacterium Isolated from the Koala Hindgut.</title>
        <authorList>
            <person name="Boath J.M."/>
            <person name="Dakhal S."/>
            <person name="Van T.T.H."/>
            <person name="Moore R.J."/>
            <person name="Dekiwadia C."/>
            <person name="Macreadie I.G."/>
        </authorList>
    </citation>
    <scope>NUCLEOTIDE SEQUENCE [LARGE SCALE GENOMIC DNA]</scope>
    <source>
        <strain evidence="1 2">ZA</strain>
    </source>
</reference>
<evidence type="ECO:0000313" key="1">
    <source>
        <dbReference type="EMBL" id="NIY49138.1"/>
    </source>
</evidence>
<protein>
    <submittedName>
        <fullName evidence="1">Uncharacterized protein</fullName>
    </submittedName>
</protein>
<gene>
    <name evidence="1" type="ORF">E2L00_16910</name>
</gene>
<proteinExistence type="predicted"/>
<dbReference type="Proteomes" id="UP000697927">
    <property type="component" value="Unassembled WGS sequence"/>
</dbReference>